<dbReference type="EMBL" id="JBHSBH010000015">
    <property type="protein sequence ID" value="MFC3999337.1"/>
    <property type="molecule type" value="Genomic_DNA"/>
</dbReference>
<dbReference type="PANTHER" id="PTHR30204:SF93">
    <property type="entry name" value="HTH MERR-TYPE DOMAIN-CONTAINING PROTEIN"/>
    <property type="match status" value="1"/>
</dbReference>
<dbReference type="PROSITE" id="PS50937">
    <property type="entry name" value="HTH_MERR_2"/>
    <property type="match status" value="1"/>
</dbReference>
<evidence type="ECO:0000313" key="4">
    <source>
        <dbReference type="EMBL" id="MFC3999337.1"/>
    </source>
</evidence>
<gene>
    <name evidence="4" type="ORF">ACFOVU_25730</name>
</gene>
<dbReference type="SMART" id="SM00422">
    <property type="entry name" value="HTH_MERR"/>
    <property type="match status" value="1"/>
</dbReference>
<dbReference type="Gene3D" id="1.10.1660.10">
    <property type="match status" value="1"/>
</dbReference>
<dbReference type="Pfam" id="PF13411">
    <property type="entry name" value="MerR_1"/>
    <property type="match status" value="1"/>
</dbReference>
<evidence type="ECO:0000256" key="2">
    <source>
        <dbReference type="SAM" id="MobiDB-lite"/>
    </source>
</evidence>
<evidence type="ECO:0000259" key="3">
    <source>
        <dbReference type="PROSITE" id="PS50937"/>
    </source>
</evidence>
<feature type="compositionally biased region" description="Basic and acidic residues" evidence="2">
    <location>
        <begin position="114"/>
        <end position="126"/>
    </location>
</feature>
<sequence>MLIGELSRRTGVPAYRLRYYEAQGLLEPGRGANGYRDYPDGAVVTVTQIRRLLDAGLSTREIALILPCASGAVPVLEPCPELLAALRERLRGLDEHIDTLDRSRRALRDYLDTTERQAPEGAREHGPAAAESAPA</sequence>
<dbReference type="InterPro" id="IPR000551">
    <property type="entry name" value="MerR-type_HTH_dom"/>
</dbReference>
<dbReference type="Proteomes" id="UP001595847">
    <property type="component" value="Unassembled WGS sequence"/>
</dbReference>
<evidence type="ECO:0000256" key="1">
    <source>
        <dbReference type="ARBA" id="ARBA00023125"/>
    </source>
</evidence>
<keyword evidence="1" id="KW-0238">DNA-binding</keyword>
<dbReference type="InterPro" id="IPR047057">
    <property type="entry name" value="MerR_fam"/>
</dbReference>
<feature type="domain" description="HTH merR-type" evidence="3">
    <location>
        <begin position="1"/>
        <end position="68"/>
    </location>
</feature>
<dbReference type="RefSeq" id="WP_378537712.1">
    <property type="nucleotide sequence ID" value="NZ_JBHSBH010000015.1"/>
</dbReference>
<protein>
    <submittedName>
        <fullName evidence="4">MerR family transcriptional regulator</fullName>
    </submittedName>
</protein>
<proteinExistence type="predicted"/>
<dbReference type="PANTHER" id="PTHR30204">
    <property type="entry name" value="REDOX-CYCLING DRUG-SENSING TRANSCRIPTIONAL ACTIVATOR SOXR"/>
    <property type="match status" value="1"/>
</dbReference>
<accession>A0ABV8FTB4</accession>
<dbReference type="CDD" id="cd01282">
    <property type="entry name" value="HTH_MerR-like_sg3"/>
    <property type="match status" value="1"/>
</dbReference>
<organism evidence="4 5">
    <name type="scientific">Nocardiopsis sediminis</name>
    <dbReference type="NCBI Taxonomy" id="1778267"/>
    <lineage>
        <taxon>Bacteria</taxon>
        <taxon>Bacillati</taxon>
        <taxon>Actinomycetota</taxon>
        <taxon>Actinomycetes</taxon>
        <taxon>Streptosporangiales</taxon>
        <taxon>Nocardiopsidaceae</taxon>
        <taxon>Nocardiopsis</taxon>
    </lineage>
</organism>
<dbReference type="SUPFAM" id="SSF46955">
    <property type="entry name" value="Putative DNA-binding domain"/>
    <property type="match status" value="1"/>
</dbReference>
<evidence type="ECO:0000313" key="5">
    <source>
        <dbReference type="Proteomes" id="UP001595847"/>
    </source>
</evidence>
<dbReference type="InterPro" id="IPR009061">
    <property type="entry name" value="DNA-bd_dom_put_sf"/>
</dbReference>
<keyword evidence="5" id="KW-1185">Reference proteome</keyword>
<comment type="caution">
    <text evidence="4">The sequence shown here is derived from an EMBL/GenBank/DDBJ whole genome shotgun (WGS) entry which is preliminary data.</text>
</comment>
<reference evidence="5" key="1">
    <citation type="journal article" date="2019" name="Int. J. Syst. Evol. Microbiol.">
        <title>The Global Catalogue of Microorganisms (GCM) 10K type strain sequencing project: providing services to taxonomists for standard genome sequencing and annotation.</title>
        <authorList>
            <consortium name="The Broad Institute Genomics Platform"/>
            <consortium name="The Broad Institute Genome Sequencing Center for Infectious Disease"/>
            <person name="Wu L."/>
            <person name="Ma J."/>
        </authorList>
    </citation>
    <scope>NUCLEOTIDE SEQUENCE [LARGE SCALE GENOMIC DNA]</scope>
    <source>
        <strain evidence="5">TBRC 1826</strain>
    </source>
</reference>
<name>A0ABV8FTB4_9ACTN</name>
<feature type="region of interest" description="Disordered" evidence="2">
    <location>
        <begin position="114"/>
        <end position="135"/>
    </location>
</feature>